<dbReference type="Gene3D" id="1.10.8.60">
    <property type="match status" value="1"/>
</dbReference>
<dbReference type="SUPFAM" id="SSF52540">
    <property type="entry name" value="P-loop containing nucleoside triphosphate hydrolases"/>
    <property type="match status" value="1"/>
</dbReference>
<dbReference type="PATRIC" id="fig|1114960.4.peg.2798"/>
<dbReference type="GO" id="GO:0005524">
    <property type="term" value="F:ATP binding"/>
    <property type="evidence" value="ECO:0007669"/>
    <property type="project" value="UniProtKB-KW"/>
</dbReference>
<dbReference type="InterPro" id="IPR027417">
    <property type="entry name" value="P-loop_NTPase"/>
</dbReference>
<organism evidence="6 7">
    <name type="scientific">Rhodococcus pyridinivorans AK37</name>
    <dbReference type="NCBI Taxonomy" id="1114960"/>
    <lineage>
        <taxon>Bacteria</taxon>
        <taxon>Bacillati</taxon>
        <taxon>Actinomycetota</taxon>
        <taxon>Actinomycetes</taxon>
        <taxon>Mycobacteriales</taxon>
        <taxon>Nocardiaceae</taxon>
        <taxon>Rhodococcus</taxon>
    </lineage>
</organism>
<dbReference type="InterPro" id="IPR041627">
    <property type="entry name" value="AAA_lid_6"/>
</dbReference>
<dbReference type="PRINTS" id="PR00819">
    <property type="entry name" value="CBXCFQXSUPER"/>
</dbReference>
<dbReference type="InterPro" id="IPR050773">
    <property type="entry name" value="CbxX/CfxQ_RuBisCO_ESX"/>
</dbReference>
<dbReference type="Gene3D" id="1.25.40.10">
    <property type="entry name" value="Tetratricopeptide repeat domain"/>
    <property type="match status" value="1"/>
</dbReference>
<dbReference type="EMBL" id="AHBW01000043">
    <property type="protein sequence ID" value="EHK83047.1"/>
    <property type="molecule type" value="Genomic_DNA"/>
</dbReference>
<proteinExistence type="inferred from homology"/>
<feature type="region of interest" description="Disordered" evidence="4">
    <location>
        <begin position="264"/>
        <end position="295"/>
    </location>
</feature>
<dbReference type="InterPro" id="IPR011990">
    <property type="entry name" value="TPR-like_helical_dom_sf"/>
</dbReference>
<reference evidence="6 7" key="1">
    <citation type="submission" date="2011-12" db="EMBL/GenBank/DDBJ databases">
        <authorList>
            <person name="Kriszt B."/>
            <person name="Tancsics A."/>
            <person name="Cserhati M."/>
            <person name="Toth A."/>
            <person name="Nagy I."/>
            <person name="Horvath B."/>
            <person name="Tamura T."/>
            <person name="Kukolya J."/>
            <person name="Szoboszlay S."/>
        </authorList>
    </citation>
    <scope>NUCLEOTIDE SEQUENCE [LARGE SCALE GENOMIC DNA]</scope>
    <source>
        <strain evidence="6 7">AK37</strain>
    </source>
</reference>
<name>H0JST2_9NOCA</name>
<evidence type="ECO:0000256" key="3">
    <source>
        <dbReference type="ARBA" id="ARBA00022840"/>
    </source>
</evidence>
<protein>
    <recommendedName>
        <fullName evidence="5">AAA+ ATPase domain-containing protein</fullName>
    </recommendedName>
</protein>
<dbReference type="PANTHER" id="PTHR43392">
    <property type="entry name" value="AAA-TYPE ATPASE FAMILY PROTEIN / ANKYRIN REPEAT FAMILY PROTEIN"/>
    <property type="match status" value="1"/>
</dbReference>
<evidence type="ECO:0000256" key="4">
    <source>
        <dbReference type="SAM" id="MobiDB-lite"/>
    </source>
</evidence>
<evidence type="ECO:0000313" key="7">
    <source>
        <dbReference type="Proteomes" id="UP000005064"/>
    </source>
</evidence>
<accession>H0JST2</accession>
<dbReference type="InterPro" id="IPR000641">
    <property type="entry name" value="CbxX/CfxQ"/>
</dbReference>
<keyword evidence="2" id="KW-0547">Nucleotide-binding</keyword>
<dbReference type="InterPro" id="IPR003593">
    <property type="entry name" value="AAA+_ATPase"/>
</dbReference>
<dbReference type="Pfam" id="PF21545">
    <property type="entry name" value="T7SS_EccA1_N"/>
    <property type="match status" value="1"/>
</dbReference>
<feature type="compositionally biased region" description="Basic and acidic residues" evidence="4">
    <location>
        <begin position="285"/>
        <end position="295"/>
    </location>
</feature>
<dbReference type="Proteomes" id="UP000005064">
    <property type="component" value="Unassembled WGS sequence"/>
</dbReference>
<dbReference type="CDD" id="cd00009">
    <property type="entry name" value="AAA"/>
    <property type="match status" value="1"/>
</dbReference>
<comment type="caution">
    <text evidence="6">The sequence shown here is derived from an EMBL/GenBank/DDBJ whole genome shotgun (WGS) entry which is preliminary data.</text>
</comment>
<dbReference type="GO" id="GO:0016887">
    <property type="term" value="F:ATP hydrolysis activity"/>
    <property type="evidence" value="ECO:0007669"/>
    <property type="project" value="InterPro"/>
</dbReference>
<feature type="domain" description="AAA+ ATPase" evidence="5">
    <location>
        <begin position="344"/>
        <end position="485"/>
    </location>
</feature>
<dbReference type="FunFam" id="3.40.50.300:FF:000216">
    <property type="entry name" value="Type VII secretion ATPase EccA"/>
    <property type="match status" value="1"/>
</dbReference>
<dbReference type="PANTHER" id="PTHR43392:SF2">
    <property type="entry name" value="AAA-TYPE ATPASE FAMILY PROTEIN _ ANKYRIN REPEAT FAMILY PROTEIN"/>
    <property type="match status" value="1"/>
</dbReference>
<dbReference type="Pfam" id="PF17866">
    <property type="entry name" value="AAA_lid_6"/>
    <property type="match status" value="1"/>
</dbReference>
<comment type="similarity">
    <text evidence="1">Belongs to the CbxX/CfxQ family.</text>
</comment>
<dbReference type="SUPFAM" id="SSF48452">
    <property type="entry name" value="TPR-like"/>
    <property type="match status" value="1"/>
</dbReference>
<evidence type="ECO:0000313" key="6">
    <source>
        <dbReference type="EMBL" id="EHK83047.1"/>
    </source>
</evidence>
<dbReference type="AlphaFoldDB" id="H0JST2"/>
<dbReference type="InterPro" id="IPR049078">
    <property type="entry name" value="T7SS_EccA1-like_N"/>
</dbReference>
<sequence>MFDKRRAQKRFDDGVMALGYFVKGRRQRTDFAVARQCFHEALAIDPMMCDAWLGLATTGLVNEAVIENLMRTAHQSLFREQTRAGLRPGTLSGSFQAGRFASHRLSTGPEIWAAAAQARMDAGHFQDAFVLLETMQPPSQLATYMMGALHYETRRWTDVLSVLGPVGEWADGYLRVGANVMVGVACAFLGLFEEADRRLRLTEKSDTPWLVAYAMYIRALIARESGDEPRARTLLERVYATRPNDAAYAEALHNPDHRLALTSAERISRRTDPWDPATEPSGSRISDDTDRSKRAEACSRARRALDAMVGLQSVKREIEKLTASTLLANAQSDHATDVVRPSARSRHLVFTGPPGVGKTVVARALAQMYYGLGILATDTVVEVAPNDFFAPGSGSPELLAREIFASAVDGVLFIDEAYSLYHDGWIGGDAAGGKVIDGLLATMENNRDRMVVIVAGYEDAMTTFLNRNEGLKSRFSRHIRFPSYSATELAEIANRMAGGVYGADLDPSAATEIERIAAVLCTANETSTKGSTRSLIDREGNARFIRNLLESAIEERDLRIVSTYTDLKALSAQQLARIEESDVNRAVRERFPHVMELVSD</sequence>
<keyword evidence="3" id="KW-0067">ATP-binding</keyword>
<dbReference type="InterPro" id="IPR003959">
    <property type="entry name" value="ATPase_AAA_core"/>
</dbReference>
<evidence type="ECO:0000256" key="2">
    <source>
        <dbReference type="ARBA" id="ARBA00022741"/>
    </source>
</evidence>
<evidence type="ECO:0000256" key="1">
    <source>
        <dbReference type="ARBA" id="ARBA00010378"/>
    </source>
</evidence>
<dbReference type="SMART" id="SM00382">
    <property type="entry name" value="AAA"/>
    <property type="match status" value="1"/>
</dbReference>
<dbReference type="Gene3D" id="3.40.50.300">
    <property type="entry name" value="P-loop containing nucleotide triphosphate hydrolases"/>
    <property type="match status" value="1"/>
</dbReference>
<gene>
    <name evidence="6" type="ORF">AK37_13714</name>
</gene>
<dbReference type="Pfam" id="PF00004">
    <property type="entry name" value="AAA"/>
    <property type="match status" value="1"/>
</dbReference>
<evidence type="ECO:0000259" key="5">
    <source>
        <dbReference type="SMART" id="SM00382"/>
    </source>
</evidence>